<reference evidence="1 2" key="1">
    <citation type="submission" date="2020-07" db="EMBL/GenBank/DDBJ databases">
        <title>Comparative genomics of pyrophilous fungi reveals a link between fire events and developmental genes.</title>
        <authorList>
            <consortium name="DOE Joint Genome Institute"/>
            <person name="Steindorff A.S."/>
            <person name="Carver A."/>
            <person name="Calhoun S."/>
            <person name="Stillman K."/>
            <person name="Liu H."/>
            <person name="Lipzen A."/>
            <person name="Pangilinan J."/>
            <person name="Labutti K."/>
            <person name="Bruns T.D."/>
            <person name="Grigoriev I.V."/>
        </authorList>
    </citation>
    <scope>NUCLEOTIDE SEQUENCE [LARGE SCALE GENOMIC DNA]</scope>
    <source>
        <strain evidence="1 2">CBS 144469</strain>
    </source>
</reference>
<dbReference type="EMBL" id="JACGCI010000078">
    <property type="protein sequence ID" value="KAF6747712.1"/>
    <property type="molecule type" value="Genomic_DNA"/>
</dbReference>
<sequence>MRARVRSFWSSVSFCSWGRYTSASWPVSGCGFGATFERSEKGRILPTTVQPSTRSSRSWEGMSRSPRRHSALSRWLSTRYFSSPESTSSSQLYCSSGSIIFTVSLRLRRLLARERELTPIFALRGSAFGVALRTIPSCSVGTSFHPSSV</sequence>
<accession>A0A8H6HJX2</accession>
<dbReference type="Proteomes" id="UP000521943">
    <property type="component" value="Unassembled WGS sequence"/>
</dbReference>
<evidence type="ECO:0000313" key="1">
    <source>
        <dbReference type="EMBL" id="KAF6747712.1"/>
    </source>
</evidence>
<keyword evidence="2" id="KW-1185">Reference proteome</keyword>
<protein>
    <submittedName>
        <fullName evidence="1">Uncharacterized protein</fullName>
    </submittedName>
</protein>
<name>A0A8H6HJX2_9AGAR</name>
<comment type="caution">
    <text evidence="1">The sequence shown here is derived from an EMBL/GenBank/DDBJ whole genome shotgun (WGS) entry which is preliminary data.</text>
</comment>
<organism evidence="1 2">
    <name type="scientific">Ephemerocybe angulata</name>
    <dbReference type="NCBI Taxonomy" id="980116"/>
    <lineage>
        <taxon>Eukaryota</taxon>
        <taxon>Fungi</taxon>
        <taxon>Dikarya</taxon>
        <taxon>Basidiomycota</taxon>
        <taxon>Agaricomycotina</taxon>
        <taxon>Agaricomycetes</taxon>
        <taxon>Agaricomycetidae</taxon>
        <taxon>Agaricales</taxon>
        <taxon>Agaricineae</taxon>
        <taxon>Psathyrellaceae</taxon>
        <taxon>Ephemerocybe</taxon>
    </lineage>
</organism>
<gene>
    <name evidence="1" type="ORF">DFP72DRAFT_918761</name>
</gene>
<dbReference type="AlphaFoldDB" id="A0A8H6HJX2"/>
<evidence type="ECO:0000313" key="2">
    <source>
        <dbReference type="Proteomes" id="UP000521943"/>
    </source>
</evidence>
<proteinExistence type="predicted"/>